<comment type="caution">
    <text evidence="2">The sequence shown here is derived from an EMBL/GenBank/DDBJ whole genome shotgun (WGS) entry which is preliminary data.</text>
</comment>
<evidence type="ECO:0000313" key="3">
    <source>
        <dbReference type="Proteomes" id="UP001595935"/>
    </source>
</evidence>
<evidence type="ECO:0000259" key="1">
    <source>
        <dbReference type="Pfam" id="PF13460"/>
    </source>
</evidence>
<proteinExistence type="predicted"/>
<dbReference type="InterPro" id="IPR016040">
    <property type="entry name" value="NAD(P)-bd_dom"/>
</dbReference>
<name>A0ABV9PFB0_9FLAO</name>
<evidence type="ECO:0000313" key="2">
    <source>
        <dbReference type="EMBL" id="MFC4748291.1"/>
    </source>
</evidence>
<dbReference type="SUPFAM" id="SSF51735">
    <property type="entry name" value="NAD(P)-binding Rossmann-fold domains"/>
    <property type="match status" value="1"/>
</dbReference>
<dbReference type="Proteomes" id="UP001595935">
    <property type="component" value="Unassembled WGS sequence"/>
</dbReference>
<accession>A0ABV9PFB0</accession>
<dbReference type="Pfam" id="PF13460">
    <property type="entry name" value="NAD_binding_10"/>
    <property type="match status" value="1"/>
</dbReference>
<protein>
    <submittedName>
        <fullName evidence="2">NAD(P)H-binding protein</fullName>
    </submittedName>
</protein>
<dbReference type="EMBL" id="JBHSGV010000004">
    <property type="protein sequence ID" value="MFC4748291.1"/>
    <property type="molecule type" value="Genomic_DNA"/>
</dbReference>
<dbReference type="PANTHER" id="PTHR14097">
    <property type="entry name" value="OXIDOREDUCTASE HTATIP2"/>
    <property type="match status" value="1"/>
</dbReference>
<organism evidence="2 3">
    <name type="scientific">Flavobacterium branchiicola</name>
    <dbReference type="NCBI Taxonomy" id="1114875"/>
    <lineage>
        <taxon>Bacteria</taxon>
        <taxon>Pseudomonadati</taxon>
        <taxon>Bacteroidota</taxon>
        <taxon>Flavobacteriia</taxon>
        <taxon>Flavobacteriales</taxon>
        <taxon>Flavobacteriaceae</taxon>
        <taxon>Flavobacterium</taxon>
    </lineage>
</organism>
<dbReference type="PANTHER" id="PTHR14097:SF7">
    <property type="entry name" value="OXIDOREDUCTASE HTATIP2"/>
    <property type="match status" value="1"/>
</dbReference>
<dbReference type="Gene3D" id="3.40.50.720">
    <property type="entry name" value="NAD(P)-binding Rossmann-like Domain"/>
    <property type="match status" value="1"/>
</dbReference>
<dbReference type="InterPro" id="IPR036291">
    <property type="entry name" value="NAD(P)-bd_dom_sf"/>
</dbReference>
<dbReference type="RefSeq" id="WP_213258275.1">
    <property type="nucleotide sequence ID" value="NZ_JAGYWA010000004.1"/>
</dbReference>
<feature type="domain" description="NAD(P)-binding" evidence="1">
    <location>
        <begin position="7"/>
        <end position="154"/>
    </location>
</feature>
<sequence>MKALVIGATGATGDFLVDELLLDKYYTSVTIFVRKPTGKQNPKLTEHVIDFSNIEIYKDLIVGDVFFSCLGTTLKAAGSKENQWKIDYEIPSAFASLARENGVSSVVLLSAYGASAQSSVFYSQIKGKLEDKIAQLNFEQYIIFRPGLLLREGTDRFAEKISGSVLKGLNAIGLFSNFKPLPTDLLAEKLAKAPNVLPDGTSIIELEKIFTLRD</sequence>
<gene>
    <name evidence="2" type="ORF">ACFO5S_12600</name>
</gene>
<keyword evidence="3" id="KW-1185">Reference proteome</keyword>
<reference evidence="3" key="1">
    <citation type="journal article" date="2019" name="Int. J. Syst. Evol. Microbiol.">
        <title>The Global Catalogue of Microorganisms (GCM) 10K type strain sequencing project: providing services to taxonomists for standard genome sequencing and annotation.</title>
        <authorList>
            <consortium name="The Broad Institute Genomics Platform"/>
            <consortium name="The Broad Institute Genome Sequencing Center for Infectious Disease"/>
            <person name="Wu L."/>
            <person name="Ma J."/>
        </authorList>
    </citation>
    <scope>NUCLEOTIDE SEQUENCE [LARGE SCALE GENOMIC DNA]</scope>
    <source>
        <strain evidence="3">WYCCWR 13023</strain>
    </source>
</reference>